<dbReference type="Pfam" id="PF13193">
    <property type="entry name" value="AMP-binding_C"/>
    <property type="match status" value="1"/>
</dbReference>
<dbReference type="InterPro" id="IPR036736">
    <property type="entry name" value="ACP-like_sf"/>
</dbReference>
<dbReference type="InterPro" id="IPR025110">
    <property type="entry name" value="AMP-bd_C"/>
</dbReference>
<dbReference type="InterPro" id="IPR010071">
    <property type="entry name" value="AA_adenyl_dom"/>
</dbReference>
<feature type="domain" description="Carrier" evidence="4">
    <location>
        <begin position="521"/>
        <end position="597"/>
    </location>
</feature>
<dbReference type="EMBL" id="BONJ01000019">
    <property type="protein sequence ID" value="GIG15062.1"/>
    <property type="molecule type" value="Genomic_DNA"/>
</dbReference>
<accession>A0A8J3PFB8</accession>
<dbReference type="Pfam" id="PF00501">
    <property type="entry name" value="AMP-binding"/>
    <property type="match status" value="1"/>
</dbReference>
<evidence type="ECO:0000313" key="5">
    <source>
        <dbReference type="EMBL" id="GIG15062.1"/>
    </source>
</evidence>
<dbReference type="FunFam" id="3.40.50.980:FF:000001">
    <property type="entry name" value="Non-ribosomal peptide synthetase"/>
    <property type="match status" value="1"/>
</dbReference>
<comment type="caution">
    <text evidence="5">The sequence shown here is derived from an EMBL/GenBank/DDBJ whole genome shotgun (WGS) entry which is preliminary data.</text>
</comment>
<evidence type="ECO:0000259" key="4">
    <source>
        <dbReference type="PROSITE" id="PS50075"/>
    </source>
</evidence>
<dbReference type="GO" id="GO:0031177">
    <property type="term" value="F:phosphopantetheine binding"/>
    <property type="evidence" value="ECO:0007669"/>
    <property type="project" value="InterPro"/>
</dbReference>
<dbReference type="FunFam" id="2.30.38.10:FF:000001">
    <property type="entry name" value="Non-ribosomal peptide synthetase PvdI"/>
    <property type="match status" value="1"/>
</dbReference>
<dbReference type="SUPFAM" id="SSF56801">
    <property type="entry name" value="Acetyl-CoA synthetase-like"/>
    <property type="match status" value="1"/>
</dbReference>
<keyword evidence="6" id="KW-1185">Reference proteome</keyword>
<organism evidence="5 6">
    <name type="scientific">Catellatospora methionotrophica</name>
    <dbReference type="NCBI Taxonomy" id="121620"/>
    <lineage>
        <taxon>Bacteria</taxon>
        <taxon>Bacillati</taxon>
        <taxon>Actinomycetota</taxon>
        <taxon>Actinomycetes</taxon>
        <taxon>Micromonosporales</taxon>
        <taxon>Micromonosporaceae</taxon>
        <taxon>Catellatospora</taxon>
    </lineage>
</organism>
<dbReference type="GO" id="GO:0005737">
    <property type="term" value="C:cytoplasm"/>
    <property type="evidence" value="ECO:0007669"/>
    <property type="project" value="TreeGrafter"/>
</dbReference>
<dbReference type="AlphaFoldDB" id="A0A8J3PFB8"/>
<keyword evidence="2" id="KW-0596">Phosphopantetheine</keyword>
<dbReference type="Pfam" id="PF00550">
    <property type="entry name" value="PP-binding"/>
    <property type="match status" value="1"/>
</dbReference>
<dbReference type="Gene3D" id="3.30.300.30">
    <property type="match status" value="1"/>
</dbReference>
<dbReference type="InterPro" id="IPR000873">
    <property type="entry name" value="AMP-dep_synth/lig_dom"/>
</dbReference>
<gene>
    <name evidence="5" type="ORF">Cme02nite_33940</name>
</gene>
<dbReference type="GO" id="GO:0043041">
    <property type="term" value="P:amino acid activation for nonribosomal peptide biosynthetic process"/>
    <property type="evidence" value="ECO:0007669"/>
    <property type="project" value="TreeGrafter"/>
</dbReference>
<evidence type="ECO:0000256" key="3">
    <source>
        <dbReference type="ARBA" id="ARBA00022553"/>
    </source>
</evidence>
<dbReference type="Gene3D" id="1.10.1200.10">
    <property type="entry name" value="ACP-like"/>
    <property type="match status" value="1"/>
</dbReference>
<protein>
    <recommendedName>
        <fullName evidence="4">Carrier domain-containing protein</fullName>
    </recommendedName>
</protein>
<evidence type="ECO:0000313" key="6">
    <source>
        <dbReference type="Proteomes" id="UP000660339"/>
    </source>
</evidence>
<reference evidence="5" key="1">
    <citation type="submission" date="2021-01" db="EMBL/GenBank/DDBJ databases">
        <title>Whole genome shotgun sequence of Catellatospora methionotrophica NBRC 14553.</title>
        <authorList>
            <person name="Komaki H."/>
            <person name="Tamura T."/>
        </authorList>
    </citation>
    <scope>NUCLEOTIDE SEQUENCE</scope>
    <source>
        <strain evidence="5">NBRC 14553</strain>
    </source>
</reference>
<comment type="cofactor">
    <cofactor evidence="1">
        <name>pantetheine 4'-phosphate</name>
        <dbReference type="ChEBI" id="CHEBI:47942"/>
    </cofactor>
</comment>
<dbReference type="SMART" id="SM00823">
    <property type="entry name" value="PKS_PP"/>
    <property type="match status" value="1"/>
</dbReference>
<dbReference type="PANTHER" id="PTHR45527">
    <property type="entry name" value="NONRIBOSOMAL PEPTIDE SYNTHETASE"/>
    <property type="match status" value="1"/>
</dbReference>
<dbReference type="CDD" id="cd12117">
    <property type="entry name" value="A_NRPS_Srf_like"/>
    <property type="match status" value="1"/>
</dbReference>
<dbReference type="NCBIfam" id="TIGR01733">
    <property type="entry name" value="AA-adenyl-dom"/>
    <property type="match status" value="1"/>
</dbReference>
<dbReference type="SUPFAM" id="SSF47336">
    <property type="entry name" value="ACP-like"/>
    <property type="match status" value="1"/>
</dbReference>
<evidence type="ECO:0000256" key="2">
    <source>
        <dbReference type="ARBA" id="ARBA00022450"/>
    </source>
</evidence>
<dbReference type="PROSITE" id="PS00455">
    <property type="entry name" value="AMP_BINDING"/>
    <property type="match status" value="1"/>
</dbReference>
<dbReference type="InterPro" id="IPR045851">
    <property type="entry name" value="AMP-bd_C_sf"/>
</dbReference>
<name>A0A8J3PFB8_9ACTN</name>
<dbReference type="InterPro" id="IPR020806">
    <property type="entry name" value="PKS_PP-bd"/>
</dbReference>
<proteinExistence type="predicted"/>
<dbReference type="InterPro" id="IPR020845">
    <property type="entry name" value="AMP-binding_CS"/>
</dbReference>
<dbReference type="GO" id="GO:0044550">
    <property type="term" value="P:secondary metabolite biosynthetic process"/>
    <property type="evidence" value="ECO:0007669"/>
    <property type="project" value="TreeGrafter"/>
</dbReference>
<dbReference type="Gene3D" id="2.30.38.10">
    <property type="entry name" value="Luciferase, Domain 3"/>
    <property type="match status" value="1"/>
</dbReference>
<dbReference type="Proteomes" id="UP000660339">
    <property type="component" value="Unassembled WGS sequence"/>
</dbReference>
<sequence>MSMTPDQQQLGQGAVSVSPFPGERTVHGLFEDWADRAPDAPALAFGAVALTYRELDERANRLAHHLLAAGVGPEARVGLCSRDENWIVGALAALKAGACFVPLDPSYPAERLEYMCRDAGVGFVLRAGGHGTEIPGRHVDLDTLDLAGQPSTRPRVRVGPQSLAYVMYTSGSTGGPKGVAVTHRNIVRLARSADAIEVRPTDTAVQAANISFDAATLETWGALLNGARLVGLGKDELLVAQRLRGALTAYGVDVLFLPTSLLRQVAAEDPAVFAGVRHLSFGGEQADARTIASLGAHCPDTELVNLYGPTEITVYATAHRCTAQTGADRIVPIGHPAANSAVYLLDEQLRPVPDGTAGEMFLGGAGVARGYLGRAALTAQRFLPDPFAVEPGARMYRTGDLARRRADGALEFLGRVDRQVKVRGHRVEPAEIEDALRALPGVVEVAVVADRAAHGDTRLLAYVVLEGADPAAVRAELSERLPAYLVPAVFTQLAKLPLNPNGKVDLSALPVPAADAAAPATELTAAQRAVLDVWQEALGRAVDGGAEADFFAIGGNSIDAARVRSRLSAAHGVDVPLQLLFDHPTVATLATALAGLASAPAATAAPVPVGVGAGRDVADLLAEFER</sequence>
<dbReference type="InterPro" id="IPR009081">
    <property type="entry name" value="PP-bd_ACP"/>
</dbReference>
<dbReference type="PROSITE" id="PS50075">
    <property type="entry name" value="CARRIER"/>
    <property type="match status" value="1"/>
</dbReference>
<dbReference type="PANTHER" id="PTHR45527:SF1">
    <property type="entry name" value="FATTY ACID SYNTHASE"/>
    <property type="match status" value="1"/>
</dbReference>
<dbReference type="PROSITE" id="PS00012">
    <property type="entry name" value="PHOSPHOPANTETHEINE"/>
    <property type="match status" value="1"/>
</dbReference>
<dbReference type="InterPro" id="IPR006162">
    <property type="entry name" value="Ppantetheine_attach_site"/>
</dbReference>
<evidence type="ECO:0000256" key="1">
    <source>
        <dbReference type="ARBA" id="ARBA00001957"/>
    </source>
</evidence>
<dbReference type="Gene3D" id="3.40.50.980">
    <property type="match status" value="2"/>
</dbReference>
<keyword evidence="3" id="KW-0597">Phosphoprotein</keyword>